<keyword evidence="2" id="KW-1185">Reference proteome</keyword>
<reference evidence="2" key="1">
    <citation type="submission" date="2016-10" db="EMBL/GenBank/DDBJ databases">
        <authorList>
            <person name="Varghese N."/>
            <person name="Submissions S."/>
        </authorList>
    </citation>
    <scope>NUCLEOTIDE SEQUENCE [LARGE SCALE GENOMIC DNA]</scope>
    <source>
        <strain evidence="2">IBRC-M 10655</strain>
    </source>
</reference>
<dbReference type="Pfam" id="PF12840">
    <property type="entry name" value="HTH_20"/>
    <property type="match status" value="1"/>
</dbReference>
<proteinExistence type="predicted"/>
<dbReference type="AlphaFoldDB" id="A0A1H0QX33"/>
<dbReference type="RefSeq" id="WP_091377574.1">
    <property type="nucleotide sequence ID" value="NZ_FNDV01000004.1"/>
</dbReference>
<name>A0A1H0QX33_9PSEU</name>
<gene>
    <name evidence="1" type="ORF">SAMN05192558_107182</name>
</gene>
<dbReference type="InterPro" id="IPR036390">
    <property type="entry name" value="WH_DNA-bd_sf"/>
</dbReference>
<dbReference type="OrthoDB" id="3399802at2"/>
<evidence type="ECO:0000313" key="1">
    <source>
        <dbReference type="EMBL" id="SDP21705.1"/>
    </source>
</evidence>
<dbReference type="SUPFAM" id="SSF46785">
    <property type="entry name" value="Winged helix' DNA-binding domain"/>
    <property type="match status" value="1"/>
</dbReference>
<protein>
    <submittedName>
        <fullName evidence="1">Predicted transcriptional regulator, ArsR family</fullName>
    </submittedName>
</protein>
<sequence>MAESWDARVSAVAALDEPTRRRLYDFVVRQPAPVSRDEAAAAVDLARTTAAFHLEKLAEEGLLEVVHERRTGRSGPGAGRPSKLYRRSARQIAVSLPDRRYELVGDLLAAAVQEADGSGESPRSVLARRARELGQDIGESARSADSGVDSRDTVLRALESYGFEPRARDAAIVLGNCPFHSLAKRHTELVCGMNVCLIDGLLRGLAVTDLTASLHPEPDHCCVRVEPAES</sequence>
<organism evidence="1 2">
    <name type="scientific">Actinokineospora alba</name>
    <dbReference type="NCBI Taxonomy" id="504798"/>
    <lineage>
        <taxon>Bacteria</taxon>
        <taxon>Bacillati</taxon>
        <taxon>Actinomycetota</taxon>
        <taxon>Actinomycetes</taxon>
        <taxon>Pseudonocardiales</taxon>
        <taxon>Pseudonocardiaceae</taxon>
        <taxon>Actinokineospora</taxon>
    </lineage>
</organism>
<dbReference type="STRING" id="504798.SAMN05421871_104181"/>
<accession>A0A1H0QX33</accession>
<dbReference type="Gene3D" id="1.10.10.10">
    <property type="entry name" value="Winged helix-like DNA-binding domain superfamily/Winged helix DNA-binding domain"/>
    <property type="match status" value="1"/>
</dbReference>
<dbReference type="CDD" id="cd00090">
    <property type="entry name" value="HTH_ARSR"/>
    <property type="match status" value="1"/>
</dbReference>
<dbReference type="InterPro" id="IPR036388">
    <property type="entry name" value="WH-like_DNA-bd_sf"/>
</dbReference>
<evidence type="ECO:0000313" key="2">
    <source>
        <dbReference type="Proteomes" id="UP000199651"/>
    </source>
</evidence>
<dbReference type="EMBL" id="FNJB01000007">
    <property type="protein sequence ID" value="SDP21705.1"/>
    <property type="molecule type" value="Genomic_DNA"/>
</dbReference>
<dbReference type="Proteomes" id="UP000199651">
    <property type="component" value="Unassembled WGS sequence"/>
</dbReference>
<dbReference type="InterPro" id="IPR011991">
    <property type="entry name" value="ArsR-like_HTH"/>
</dbReference>